<dbReference type="Pfam" id="PF13403">
    <property type="entry name" value="Hint_2"/>
    <property type="match status" value="1"/>
</dbReference>
<dbReference type="InterPro" id="IPR036844">
    <property type="entry name" value="Hint_dom_sf"/>
</dbReference>
<name>A0A0D1EN71_9RHOB</name>
<dbReference type="Gene3D" id="2.170.16.10">
    <property type="entry name" value="Hedgehog/Intein (Hint) domain"/>
    <property type="match status" value="1"/>
</dbReference>
<sequence length="176" mass="19258">MTMQLRIDAKDLIAKEDTLPADVADAQEIASVKGGIARGTTVLTARGEVRIEELEIGDRVITRERGFAILRRIDRVDAPACTIRTDSLGLARPDRDTTVAADQHIALRDWRAKALFDTEAALVPASRLTDGKQISRFGEACFYRLSFDAPLTVYANGLETPVGRTEADVIEVPPHS</sequence>
<feature type="domain" description="Hedgehog/Intein (Hint)" evidence="1">
    <location>
        <begin position="37"/>
        <end position="160"/>
    </location>
</feature>
<keyword evidence="3" id="KW-1185">Reference proteome</keyword>
<reference evidence="2 3" key="1">
    <citation type="submission" date="2015-02" db="EMBL/GenBank/DDBJ databases">
        <title>Genome Sequence of Jannaschia aquimarina DSM28248, a member of the Roseobacter clade.</title>
        <authorList>
            <person name="Voget S."/>
            <person name="Daniel R."/>
        </authorList>
    </citation>
    <scope>NUCLEOTIDE SEQUENCE [LARGE SCALE GENOMIC DNA]</scope>
    <source>
        <strain evidence="2 3">GSW-M26</strain>
    </source>
</reference>
<evidence type="ECO:0000313" key="3">
    <source>
        <dbReference type="Proteomes" id="UP000032232"/>
    </source>
</evidence>
<dbReference type="InterPro" id="IPR028992">
    <property type="entry name" value="Hedgehog/Intein_dom"/>
</dbReference>
<comment type="caution">
    <text evidence="2">The sequence shown here is derived from an EMBL/GenBank/DDBJ whole genome shotgun (WGS) entry which is preliminary data.</text>
</comment>
<dbReference type="Proteomes" id="UP000032232">
    <property type="component" value="Unassembled WGS sequence"/>
</dbReference>
<accession>A0A0D1EN71</accession>
<dbReference type="SUPFAM" id="SSF51294">
    <property type="entry name" value="Hedgehog/intein (Hint) domain"/>
    <property type="match status" value="1"/>
</dbReference>
<evidence type="ECO:0000259" key="1">
    <source>
        <dbReference type="Pfam" id="PF13403"/>
    </source>
</evidence>
<proteinExistence type="predicted"/>
<organism evidence="2 3">
    <name type="scientific">Jannaschia aquimarina</name>
    <dbReference type="NCBI Taxonomy" id="935700"/>
    <lineage>
        <taxon>Bacteria</taxon>
        <taxon>Pseudomonadati</taxon>
        <taxon>Pseudomonadota</taxon>
        <taxon>Alphaproteobacteria</taxon>
        <taxon>Rhodobacterales</taxon>
        <taxon>Roseobacteraceae</taxon>
        <taxon>Jannaschia</taxon>
    </lineage>
</organism>
<dbReference type="OrthoDB" id="7873527at2"/>
<dbReference type="STRING" id="935700.jaqu_11080"/>
<dbReference type="AlphaFoldDB" id="A0A0D1EN71"/>
<gene>
    <name evidence="2" type="ORF">jaqu_11080</name>
</gene>
<dbReference type="PATRIC" id="fig|935700.4.peg.1153"/>
<dbReference type="EMBL" id="JYFE01000021">
    <property type="protein sequence ID" value="KIT17145.1"/>
    <property type="molecule type" value="Genomic_DNA"/>
</dbReference>
<protein>
    <recommendedName>
        <fullName evidence="1">Hedgehog/Intein (Hint) domain-containing protein</fullName>
    </recommendedName>
</protein>
<evidence type="ECO:0000313" key="2">
    <source>
        <dbReference type="EMBL" id="KIT17145.1"/>
    </source>
</evidence>